<feature type="region of interest" description="Disordered" evidence="1">
    <location>
        <begin position="1"/>
        <end position="59"/>
    </location>
</feature>
<evidence type="ECO:0000313" key="2">
    <source>
        <dbReference type="EMBL" id="VDP41238.1"/>
    </source>
</evidence>
<reference evidence="2 3" key="1">
    <citation type="submission" date="2018-11" db="EMBL/GenBank/DDBJ databases">
        <authorList>
            <consortium name="Pathogen Informatics"/>
        </authorList>
    </citation>
    <scope>NUCLEOTIDE SEQUENCE [LARGE SCALE GENOMIC DNA]</scope>
    <source>
        <strain evidence="2 3">Zambia</strain>
    </source>
</reference>
<accession>A0A183N0V1</accession>
<dbReference type="EMBL" id="UZAI01018914">
    <property type="protein sequence ID" value="VDP41238.1"/>
    <property type="molecule type" value="Genomic_DNA"/>
</dbReference>
<dbReference type="AlphaFoldDB" id="A0A183N0V1"/>
<gene>
    <name evidence="2" type="ORF">SMRZ_LOCUS21926</name>
</gene>
<sequence>MDFIGSHHAKPNRPYLHQQNVQEDYRGRENQERSRYSIRSSLAGRQYETETQEALDNGADNITKVQYGLSSGYQQTQQIQDSPQQQVPGLS</sequence>
<evidence type="ECO:0000256" key="1">
    <source>
        <dbReference type="SAM" id="MobiDB-lite"/>
    </source>
</evidence>
<organism evidence="2 3">
    <name type="scientific">Schistosoma margrebowiei</name>
    <dbReference type="NCBI Taxonomy" id="48269"/>
    <lineage>
        <taxon>Eukaryota</taxon>
        <taxon>Metazoa</taxon>
        <taxon>Spiralia</taxon>
        <taxon>Lophotrochozoa</taxon>
        <taxon>Platyhelminthes</taxon>
        <taxon>Trematoda</taxon>
        <taxon>Digenea</taxon>
        <taxon>Strigeidida</taxon>
        <taxon>Schistosomatoidea</taxon>
        <taxon>Schistosomatidae</taxon>
        <taxon>Schistosoma</taxon>
    </lineage>
</organism>
<keyword evidence="3" id="KW-1185">Reference proteome</keyword>
<feature type="compositionally biased region" description="Basic and acidic residues" evidence="1">
    <location>
        <begin position="23"/>
        <end position="35"/>
    </location>
</feature>
<name>A0A183N0V1_9TREM</name>
<dbReference type="Proteomes" id="UP000277204">
    <property type="component" value="Unassembled WGS sequence"/>
</dbReference>
<evidence type="ECO:0000313" key="3">
    <source>
        <dbReference type="Proteomes" id="UP000277204"/>
    </source>
</evidence>
<protein>
    <submittedName>
        <fullName evidence="2">Uncharacterized protein</fullName>
    </submittedName>
</protein>
<proteinExistence type="predicted"/>